<comment type="caution">
    <text evidence="1">The sequence shown here is derived from an EMBL/GenBank/DDBJ whole genome shotgun (WGS) entry which is preliminary data.</text>
</comment>
<sequence length="71" mass="7740">MTNPFRSGGDIDRFMEQHVASQAGWQSYIYAGLAEGLPRPIKLMNASELSILNWANGKRVKVMAEMAGGGL</sequence>
<keyword evidence="2" id="KW-1185">Reference proteome</keyword>
<proteinExistence type="predicted"/>
<name>C0XGT6_LENH9</name>
<organism evidence="1 2">
    <name type="scientific">Lentilactobacillus hilgardii (strain ATCC 8290 / DSM 20176 / CCUG 30140 / JCM 1155 / KCTC 3500 / NBRC 15886 / NCIMB 8040 / NRRL B-1843 / 9)</name>
    <dbReference type="NCBI Taxonomy" id="1423757"/>
    <lineage>
        <taxon>Bacteria</taxon>
        <taxon>Bacillati</taxon>
        <taxon>Bacillota</taxon>
        <taxon>Bacilli</taxon>
        <taxon>Lactobacillales</taxon>
        <taxon>Lactobacillaceae</taxon>
        <taxon>Lentilactobacillus</taxon>
    </lineage>
</organism>
<dbReference type="HOGENOM" id="CLU_2734925_0_0_9"/>
<evidence type="ECO:0000313" key="1">
    <source>
        <dbReference type="EMBL" id="EEI25407.1"/>
    </source>
</evidence>
<protein>
    <submittedName>
        <fullName evidence="1">Uncharacterized protein</fullName>
    </submittedName>
</protein>
<dbReference type="AlphaFoldDB" id="C0XGT6"/>
<reference evidence="1 2" key="1">
    <citation type="submission" date="2009-01" db="EMBL/GenBank/DDBJ databases">
        <authorList>
            <person name="Qin X."/>
            <person name="Bachman B."/>
            <person name="Battles P."/>
            <person name="Bell A."/>
            <person name="Bess C."/>
            <person name="Bickham C."/>
            <person name="Chaboub L."/>
            <person name="Chen D."/>
            <person name="Coyle M."/>
            <person name="Deiros D.R."/>
            <person name="Dinh H."/>
            <person name="Forbes L."/>
            <person name="Fowler G."/>
            <person name="Francisco L."/>
            <person name="Fu Q."/>
            <person name="Gubbala S."/>
            <person name="Hale W."/>
            <person name="Han Y."/>
            <person name="Hemphill L."/>
            <person name="Highlander S.K."/>
            <person name="Hirani K."/>
            <person name="Hogues M."/>
            <person name="Jackson L."/>
            <person name="Jakkamsetti A."/>
            <person name="Javaid M."/>
            <person name="Jiang H."/>
            <person name="Korchina V."/>
            <person name="Kovar C."/>
            <person name="Lara F."/>
            <person name="Lee S."/>
            <person name="Mata R."/>
            <person name="Mathew T."/>
            <person name="Moen C."/>
            <person name="Morales K."/>
            <person name="Munidasa M."/>
            <person name="Nazareth L."/>
            <person name="Ngo R."/>
            <person name="Nguyen L."/>
            <person name="Okwuonu G."/>
            <person name="Ongeri F."/>
            <person name="Patil S."/>
            <person name="Petrosino J."/>
            <person name="Pham C."/>
            <person name="Pham P."/>
            <person name="Pu L.-L."/>
            <person name="Puazo M."/>
            <person name="Raj R."/>
            <person name="Reid J."/>
            <person name="Rouhana J."/>
            <person name="Saada N."/>
            <person name="Shang Y."/>
            <person name="Simmons D."/>
            <person name="Thornton R."/>
            <person name="Warren J."/>
            <person name="Weissenberger G."/>
            <person name="Zhang J."/>
            <person name="Zhang L."/>
            <person name="Zhou C."/>
            <person name="Zhu D."/>
            <person name="Muzny D."/>
            <person name="Worley K."/>
            <person name="Gibbs R."/>
        </authorList>
    </citation>
    <scope>NUCLEOTIDE SEQUENCE [LARGE SCALE GENOMIC DNA]</scope>
    <source>
        <strain evidence="2">ATCC 8290 / DSM 20176 / CCUG 30140 / JCM 1155 / KCTC 3500 / NBRC 15886 / NCIMB 8040 / NRRL B-1843 / 9</strain>
    </source>
</reference>
<dbReference type="EMBL" id="ACGP01000089">
    <property type="protein sequence ID" value="EEI25407.1"/>
    <property type="molecule type" value="Genomic_DNA"/>
</dbReference>
<gene>
    <name evidence="1" type="ORF">HMPREF0519_0447</name>
</gene>
<dbReference type="Proteomes" id="UP000003752">
    <property type="component" value="Unassembled WGS sequence"/>
</dbReference>
<accession>C0XGT6</accession>
<evidence type="ECO:0000313" key="2">
    <source>
        <dbReference type="Proteomes" id="UP000003752"/>
    </source>
</evidence>